<accession>A0A811UCT2</accession>
<dbReference type="InterPro" id="IPR001452">
    <property type="entry name" value="SH3_domain"/>
</dbReference>
<evidence type="ECO:0000313" key="7">
    <source>
        <dbReference type="Proteomes" id="UP000606786"/>
    </source>
</evidence>
<dbReference type="EMBL" id="CAJHJT010000001">
    <property type="protein sequence ID" value="CAD6995866.1"/>
    <property type="molecule type" value="Genomic_DNA"/>
</dbReference>
<sequence>MLVLNVIIVGLFLSARKLNGRNFAIQPTVQRQQYQSEHNLFSQRTAKSNKAFNLVNNTFERISMTIPSRPAPAPPVARGQNAAAGANASIEQLRLQLQQQQIQQQHNRGVQKMTINLPPPPKGAATMSATNRSNSFSSNNNYNSFNVHNSNQSAITRKFPQARYTPTTNWEDDPFGANSLAASSASTNGNAKRVPPPRPPPPKVQVTGHKAPQPPITHPTKLLSNIFRSKKHISSSTSSNNNKANKIYGVSSGIYAANNTSVATTNISSSNSTNSWSATNASNSNNSWQANWNSSYSSTSLTSLGTASAGAPNATGVTEAQLISFDSPPSSPTFTQKSNSDCLSVDSFSSDSNFSSPNNGSVSQPESGFEDDFSARSRPATTSPLDPWEAFDNGFNTASDRIYGSTAAANSIGTAPVRNLSTINSRIHASSDNPLCNGKSLLPPTPSLTVPTIIKPKISQKPRAPKPPLLSKPQFTHGANDNPPTPPSPPMPKCAPPSAPSGVSLLDVISGKVDALQLSGTATAGFGYNCGAEETRPHGIALFDFDGVEEGDLCFRENEKIYILEQVSEEWYRGRTRSGCEGIFPINYIDVKVPLEAEGPALTVRSSTQETLQQSAMTKSLRVRCLYNFPAEYDGDLALRENDIVTILYKINEDWLYGEINGKQGQFPANFIEYVPDNIPMA</sequence>
<feature type="compositionally biased region" description="Pro residues" evidence="3">
    <location>
        <begin position="194"/>
        <end position="203"/>
    </location>
</feature>
<organism evidence="6 7">
    <name type="scientific">Ceratitis capitata</name>
    <name type="common">Mediterranean fruit fly</name>
    <name type="synonym">Tephritis capitata</name>
    <dbReference type="NCBI Taxonomy" id="7213"/>
    <lineage>
        <taxon>Eukaryota</taxon>
        <taxon>Metazoa</taxon>
        <taxon>Ecdysozoa</taxon>
        <taxon>Arthropoda</taxon>
        <taxon>Hexapoda</taxon>
        <taxon>Insecta</taxon>
        <taxon>Pterygota</taxon>
        <taxon>Neoptera</taxon>
        <taxon>Endopterygota</taxon>
        <taxon>Diptera</taxon>
        <taxon>Brachycera</taxon>
        <taxon>Muscomorpha</taxon>
        <taxon>Tephritoidea</taxon>
        <taxon>Tephritidae</taxon>
        <taxon>Ceratitis</taxon>
        <taxon>Ceratitis</taxon>
    </lineage>
</organism>
<dbReference type="OrthoDB" id="27823at2759"/>
<dbReference type="SUPFAM" id="SSF50044">
    <property type="entry name" value="SH3-domain"/>
    <property type="match status" value="2"/>
</dbReference>
<feature type="domain" description="SH3" evidence="5">
    <location>
        <begin position="618"/>
        <end position="677"/>
    </location>
</feature>
<dbReference type="PANTHER" id="PTHR45929">
    <property type="entry name" value="JAK PATHWAY SIGNAL TRANSDUCTION ADAPTOR MOLECULE"/>
    <property type="match status" value="1"/>
</dbReference>
<dbReference type="Proteomes" id="UP000606786">
    <property type="component" value="Unassembled WGS sequence"/>
</dbReference>
<dbReference type="GO" id="GO:0033565">
    <property type="term" value="C:ESCRT-0 complex"/>
    <property type="evidence" value="ECO:0007669"/>
    <property type="project" value="TreeGrafter"/>
</dbReference>
<dbReference type="PANTHER" id="PTHR45929:SF3">
    <property type="entry name" value="JAK PATHWAY SIGNAL TRANSDUCTION ADAPTOR MOLECULE"/>
    <property type="match status" value="1"/>
</dbReference>
<dbReference type="SMART" id="SM00326">
    <property type="entry name" value="SH3"/>
    <property type="match status" value="2"/>
</dbReference>
<dbReference type="PRINTS" id="PR00499">
    <property type="entry name" value="P67PHOX"/>
</dbReference>
<comment type="caution">
    <text evidence="6">The sequence shown here is derived from an EMBL/GenBank/DDBJ whole genome shotgun (WGS) entry which is preliminary data.</text>
</comment>
<evidence type="ECO:0000256" key="4">
    <source>
        <dbReference type="SAM" id="SignalP"/>
    </source>
</evidence>
<name>A0A811UCT2_CERCA</name>
<evidence type="ECO:0000256" key="2">
    <source>
        <dbReference type="PROSITE-ProRule" id="PRU00192"/>
    </source>
</evidence>
<feature type="region of interest" description="Disordered" evidence="3">
    <location>
        <begin position="351"/>
        <end position="389"/>
    </location>
</feature>
<evidence type="ECO:0000313" key="6">
    <source>
        <dbReference type="EMBL" id="CAD6995866.1"/>
    </source>
</evidence>
<keyword evidence="7" id="KW-1185">Reference proteome</keyword>
<dbReference type="PROSITE" id="PS50002">
    <property type="entry name" value="SH3"/>
    <property type="match status" value="2"/>
</dbReference>
<keyword evidence="1 2" id="KW-0728">SH3 domain</keyword>
<feature type="compositionally biased region" description="Pro residues" evidence="3">
    <location>
        <begin position="483"/>
        <end position="499"/>
    </location>
</feature>
<dbReference type="InterPro" id="IPR050670">
    <property type="entry name" value="STAM"/>
</dbReference>
<feature type="compositionally biased region" description="Low complexity" evidence="3">
    <location>
        <begin position="351"/>
        <end position="361"/>
    </location>
</feature>
<evidence type="ECO:0000256" key="1">
    <source>
        <dbReference type="ARBA" id="ARBA00022443"/>
    </source>
</evidence>
<dbReference type="AlphaFoldDB" id="A0A811UCT2"/>
<feature type="region of interest" description="Disordered" evidence="3">
    <location>
        <begin position="457"/>
        <end position="499"/>
    </location>
</feature>
<evidence type="ECO:0000259" key="5">
    <source>
        <dbReference type="PROSITE" id="PS50002"/>
    </source>
</evidence>
<feature type="chain" id="PRO_5032580758" evidence="4">
    <location>
        <begin position="21"/>
        <end position="682"/>
    </location>
</feature>
<dbReference type="Pfam" id="PF00018">
    <property type="entry name" value="SH3_1"/>
    <property type="match status" value="2"/>
</dbReference>
<evidence type="ECO:0000256" key="3">
    <source>
        <dbReference type="SAM" id="MobiDB-lite"/>
    </source>
</evidence>
<feature type="signal peptide" evidence="4">
    <location>
        <begin position="1"/>
        <end position="20"/>
    </location>
</feature>
<dbReference type="GO" id="GO:0043328">
    <property type="term" value="P:protein transport to vacuole involved in ubiquitin-dependent protein catabolic process via the multivesicular body sorting pathway"/>
    <property type="evidence" value="ECO:0007669"/>
    <property type="project" value="TreeGrafter"/>
</dbReference>
<feature type="compositionally biased region" description="Low complexity" evidence="3">
    <location>
        <begin position="177"/>
        <end position="193"/>
    </location>
</feature>
<reference evidence="6" key="1">
    <citation type="submission" date="2020-11" db="EMBL/GenBank/DDBJ databases">
        <authorList>
            <person name="Whitehead M."/>
        </authorList>
    </citation>
    <scope>NUCLEOTIDE SEQUENCE</scope>
    <source>
        <strain evidence="6">EGII</strain>
    </source>
</reference>
<proteinExistence type="predicted"/>
<dbReference type="InterPro" id="IPR036028">
    <property type="entry name" value="SH3-like_dom_sf"/>
</dbReference>
<keyword evidence="4" id="KW-0732">Signal</keyword>
<dbReference type="CDD" id="cd00174">
    <property type="entry name" value="SH3"/>
    <property type="match status" value="1"/>
</dbReference>
<dbReference type="Gene3D" id="2.30.30.40">
    <property type="entry name" value="SH3 Domains"/>
    <property type="match status" value="2"/>
</dbReference>
<feature type="domain" description="SH3" evidence="5">
    <location>
        <begin position="534"/>
        <end position="594"/>
    </location>
</feature>
<protein>
    <submittedName>
        <fullName evidence="6">(Mediterranean fruit fly) hypothetical protein</fullName>
    </submittedName>
</protein>
<gene>
    <name evidence="6" type="ORF">CCAP1982_LOCUS4567</name>
</gene>
<feature type="region of interest" description="Disordered" evidence="3">
    <location>
        <begin position="169"/>
        <end position="220"/>
    </location>
</feature>